<dbReference type="AlphaFoldDB" id="A0A7Y0HQ15"/>
<dbReference type="Proteomes" id="UP000537131">
    <property type="component" value="Unassembled WGS sequence"/>
</dbReference>
<keyword evidence="12" id="KW-1185">Reference proteome</keyword>
<feature type="active site" description="Proton acceptor" evidence="9">
    <location>
        <position position="49"/>
    </location>
</feature>
<evidence type="ECO:0000256" key="2">
    <source>
        <dbReference type="ARBA" id="ARBA00004733"/>
    </source>
</evidence>
<reference evidence="11 12" key="1">
    <citation type="submission" date="2020-04" db="EMBL/GenBank/DDBJ databases">
        <authorList>
            <person name="Doyle D.A."/>
        </authorList>
    </citation>
    <scope>NUCLEOTIDE SEQUENCE [LARGE SCALE GENOMIC DNA]</scope>
    <source>
        <strain evidence="11 12">P21</strain>
    </source>
</reference>
<dbReference type="InterPro" id="IPR018204">
    <property type="entry name" value="Trp_synthase_alpha_AS"/>
</dbReference>
<evidence type="ECO:0000256" key="8">
    <source>
        <dbReference type="ARBA" id="ARBA00049047"/>
    </source>
</evidence>
<dbReference type="PROSITE" id="PS00167">
    <property type="entry name" value="TRP_SYNTHASE_ALPHA"/>
    <property type="match status" value="1"/>
</dbReference>
<evidence type="ECO:0000256" key="4">
    <source>
        <dbReference type="ARBA" id="ARBA00022605"/>
    </source>
</evidence>
<keyword evidence="4 9" id="KW-0028">Amino-acid biosynthesis</keyword>
<feature type="active site" description="Proton acceptor" evidence="9">
    <location>
        <position position="60"/>
    </location>
</feature>
<dbReference type="PANTHER" id="PTHR43406:SF1">
    <property type="entry name" value="TRYPTOPHAN SYNTHASE ALPHA CHAIN, CHLOROPLASTIC"/>
    <property type="match status" value="1"/>
</dbReference>
<evidence type="ECO:0000256" key="1">
    <source>
        <dbReference type="ARBA" id="ARBA00003365"/>
    </source>
</evidence>
<evidence type="ECO:0000256" key="10">
    <source>
        <dbReference type="RuleBase" id="RU003662"/>
    </source>
</evidence>
<reference evidence="11 12" key="2">
    <citation type="submission" date="2020-06" db="EMBL/GenBank/DDBJ databases">
        <title>Complete Genome Sequence of Clostridium muelleri sp. nov. P21T, an Acid-Alcohol Producing Acetogen Isolated from Old Hay.</title>
        <authorList>
            <person name="Duncan K.E."/>
            <person name="Tanner R.S."/>
        </authorList>
    </citation>
    <scope>NUCLEOTIDE SEQUENCE [LARGE SCALE GENOMIC DNA]</scope>
    <source>
        <strain evidence="11 12">P21</strain>
    </source>
</reference>
<sequence length="261" mass="28912">MNRIDFKFTKLKEKEEKALIPFITAGDPNLDTTIDIVLAMEEAGADIIELGIPYSDPLADGVTIQASSNRALKNGAKIVKIMDTVKRIREKTQIPLVYLVYYNSIFKYGMEKFIKESSDSGIDGIIIPDLPIEERKDIIGIGEKYDINIIPLVAPTSKDRIKNIVKDARGFVYCVSVNGVTGTRNDISTNVEEYMSVISEYTNLPKALGFGISSPEMAAGFKSYCEGIIVGSGIIKKIENGKSKEDIISNVRKFIRELKMA</sequence>
<comment type="subunit">
    <text evidence="3 9">Tetramer of two alpha and two beta chains.</text>
</comment>
<gene>
    <name evidence="9" type="primary">trpA</name>
    <name evidence="11" type="ORF">HBE96_13380</name>
</gene>
<dbReference type="PANTHER" id="PTHR43406">
    <property type="entry name" value="TRYPTOPHAN SYNTHASE, ALPHA CHAIN"/>
    <property type="match status" value="1"/>
</dbReference>
<dbReference type="SUPFAM" id="SSF51366">
    <property type="entry name" value="Ribulose-phoshate binding barrel"/>
    <property type="match status" value="1"/>
</dbReference>
<dbReference type="RefSeq" id="WP_169298239.1">
    <property type="nucleotide sequence ID" value="NZ_JABBNI010000025.1"/>
</dbReference>
<dbReference type="UniPathway" id="UPA00035">
    <property type="reaction ID" value="UER00044"/>
</dbReference>
<dbReference type="CDD" id="cd04724">
    <property type="entry name" value="Tryptophan_synthase_alpha"/>
    <property type="match status" value="1"/>
</dbReference>
<organism evidence="11 12">
    <name type="scientific">Clostridium muellerianum</name>
    <dbReference type="NCBI Taxonomy" id="2716538"/>
    <lineage>
        <taxon>Bacteria</taxon>
        <taxon>Bacillati</taxon>
        <taxon>Bacillota</taxon>
        <taxon>Clostridia</taxon>
        <taxon>Eubacteriales</taxon>
        <taxon>Clostridiaceae</taxon>
        <taxon>Clostridium</taxon>
    </lineage>
</organism>
<comment type="similarity">
    <text evidence="9 10">Belongs to the TrpA family.</text>
</comment>
<evidence type="ECO:0000313" key="11">
    <source>
        <dbReference type="EMBL" id="NMM63646.1"/>
    </source>
</evidence>
<dbReference type="GO" id="GO:0004834">
    <property type="term" value="F:tryptophan synthase activity"/>
    <property type="evidence" value="ECO:0007669"/>
    <property type="project" value="UniProtKB-UniRule"/>
</dbReference>
<evidence type="ECO:0000256" key="7">
    <source>
        <dbReference type="ARBA" id="ARBA00023239"/>
    </source>
</evidence>
<protein>
    <recommendedName>
        <fullName evidence="9">Tryptophan synthase alpha chain</fullName>
        <ecNumber evidence="9">4.2.1.20</ecNumber>
    </recommendedName>
</protein>
<dbReference type="NCBIfam" id="TIGR00262">
    <property type="entry name" value="trpA"/>
    <property type="match status" value="1"/>
</dbReference>
<keyword evidence="5 9" id="KW-0822">Tryptophan biosynthesis</keyword>
<comment type="catalytic activity">
    <reaction evidence="8 9">
        <text>(1S,2R)-1-C-(indol-3-yl)glycerol 3-phosphate + L-serine = D-glyceraldehyde 3-phosphate + L-tryptophan + H2O</text>
        <dbReference type="Rhea" id="RHEA:10532"/>
        <dbReference type="ChEBI" id="CHEBI:15377"/>
        <dbReference type="ChEBI" id="CHEBI:33384"/>
        <dbReference type="ChEBI" id="CHEBI:57912"/>
        <dbReference type="ChEBI" id="CHEBI:58866"/>
        <dbReference type="ChEBI" id="CHEBI:59776"/>
        <dbReference type="EC" id="4.2.1.20"/>
    </reaction>
</comment>
<keyword evidence="7 9" id="KW-0456">Lyase</keyword>
<dbReference type="InterPro" id="IPR002028">
    <property type="entry name" value="Trp_synthase_suA"/>
</dbReference>
<keyword evidence="6 9" id="KW-0057">Aromatic amino acid biosynthesis</keyword>
<dbReference type="FunFam" id="3.20.20.70:FF:000037">
    <property type="entry name" value="Tryptophan synthase alpha chain"/>
    <property type="match status" value="1"/>
</dbReference>
<comment type="pathway">
    <text evidence="2 9">Amino-acid biosynthesis; L-tryptophan biosynthesis; L-tryptophan from chorismate: step 5/5.</text>
</comment>
<dbReference type="InterPro" id="IPR013785">
    <property type="entry name" value="Aldolase_TIM"/>
</dbReference>
<comment type="caution">
    <text evidence="11">The sequence shown here is derived from an EMBL/GenBank/DDBJ whole genome shotgun (WGS) entry which is preliminary data.</text>
</comment>
<comment type="function">
    <text evidence="1 9">The alpha subunit is responsible for the aldol cleavage of indoleglycerol phosphate to indole and glyceraldehyde 3-phosphate.</text>
</comment>
<evidence type="ECO:0000256" key="5">
    <source>
        <dbReference type="ARBA" id="ARBA00022822"/>
    </source>
</evidence>
<proteinExistence type="inferred from homology"/>
<dbReference type="Pfam" id="PF00290">
    <property type="entry name" value="Trp_syntA"/>
    <property type="match status" value="1"/>
</dbReference>
<evidence type="ECO:0000313" key="12">
    <source>
        <dbReference type="Proteomes" id="UP000537131"/>
    </source>
</evidence>
<dbReference type="InterPro" id="IPR011060">
    <property type="entry name" value="RibuloseP-bd_barrel"/>
</dbReference>
<accession>A0A7Y0HQ15</accession>
<evidence type="ECO:0000256" key="9">
    <source>
        <dbReference type="HAMAP-Rule" id="MF_00131"/>
    </source>
</evidence>
<dbReference type="GO" id="GO:0005829">
    <property type="term" value="C:cytosol"/>
    <property type="evidence" value="ECO:0007669"/>
    <property type="project" value="TreeGrafter"/>
</dbReference>
<dbReference type="EMBL" id="JABBNI010000025">
    <property type="protein sequence ID" value="NMM63646.1"/>
    <property type="molecule type" value="Genomic_DNA"/>
</dbReference>
<dbReference type="Gene3D" id="3.20.20.70">
    <property type="entry name" value="Aldolase class I"/>
    <property type="match status" value="1"/>
</dbReference>
<name>A0A7Y0HQ15_9CLOT</name>
<dbReference type="EC" id="4.2.1.20" evidence="9"/>
<dbReference type="HAMAP" id="MF_00131">
    <property type="entry name" value="Trp_synth_alpha"/>
    <property type="match status" value="1"/>
</dbReference>
<evidence type="ECO:0000256" key="3">
    <source>
        <dbReference type="ARBA" id="ARBA00011270"/>
    </source>
</evidence>
<evidence type="ECO:0000256" key="6">
    <source>
        <dbReference type="ARBA" id="ARBA00023141"/>
    </source>
</evidence>